<reference evidence="1" key="1">
    <citation type="submission" date="2021-01" db="EMBL/GenBank/DDBJ databases">
        <title>Whole genome shotgun sequence of Actinocatenispora rupis NBRC 107355.</title>
        <authorList>
            <person name="Komaki H."/>
            <person name="Tamura T."/>
        </authorList>
    </citation>
    <scope>NUCLEOTIDE SEQUENCE</scope>
    <source>
        <strain evidence="1">NBRC 107355</strain>
    </source>
</reference>
<name>A0A8J3JAS9_9ACTN</name>
<organism evidence="1 2">
    <name type="scientific">Actinocatenispora rupis</name>
    <dbReference type="NCBI Taxonomy" id="519421"/>
    <lineage>
        <taxon>Bacteria</taxon>
        <taxon>Bacillati</taxon>
        <taxon>Actinomycetota</taxon>
        <taxon>Actinomycetes</taxon>
        <taxon>Micromonosporales</taxon>
        <taxon>Micromonosporaceae</taxon>
        <taxon>Actinocatenispora</taxon>
    </lineage>
</organism>
<dbReference type="EMBL" id="BOMB01000034">
    <property type="protein sequence ID" value="GID14941.1"/>
    <property type="molecule type" value="Genomic_DNA"/>
</dbReference>
<dbReference type="RefSeq" id="WP_203662983.1">
    <property type="nucleotide sequence ID" value="NZ_BAAAZM010000012.1"/>
</dbReference>
<accession>A0A8J3JAS9</accession>
<proteinExistence type="predicted"/>
<dbReference type="AlphaFoldDB" id="A0A8J3JAS9"/>
<dbReference type="Proteomes" id="UP000612808">
    <property type="component" value="Unassembled WGS sequence"/>
</dbReference>
<evidence type="ECO:0008006" key="3">
    <source>
        <dbReference type="Google" id="ProtNLM"/>
    </source>
</evidence>
<gene>
    <name evidence="1" type="ORF">Aru02nite_58300</name>
</gene>
<sequence length="176" mass="19645">MSDLDRLEKLVGRQRPAHQSIDWDVIEHGLDLRLPSDYKAYLAAFPPGAFQDELITVTHPAASPSAEAFVTEMNEFCREIEETKDSLEVNGTYRMRPTQGGLLPWGFVGEDLVLCWETASPPEQWNSVIATPYFDDVWSYPKGMLATLIDLISGSTGIDSLSFIAGEPNFVKRTGY</sequence>
<evidence type="ECO:0000313" key="2">
    <source>
        <dbReference type="Proteomes" id="UP000612808"/>
    </source>
</evidence>
<evidence type="ECO:0000313" key="1">
    <source>
        <dbReference type="EMBL" id="GID14941.1"/>
    </source>
</evidence>
<keyword evidence="2" id="KW-1185">Reference proteome</keyword>
<protein>
    <recommendedName>
        <fullName evidence="3">Knr4/Smi1-like domain-containing protein</fullName>
    </recommendedName>
</protein>
<comment type="caution">
    <text evidence="1">The sequence shown here is derived from an EMBL/GenBank/DDBJ whole genome shotgun (WGS) entry which is preliminary data.</text>
</comment>